<feature type="transmembrane region" description="Helical" evidence="7">
    <location>
        <begin position="173"/>
        <end position="193"/>
    </location>
</feature>
<keyword evidence="3" id="KW-1003">Cell membrane</keyword>
<keyword evidence="9" id="KW-1185">Reference proteome</keyword>
<comment type="similarity">
    <text evidence="2">Belongs to the polysaccharide synthase family.</text>
</comment>
<reference evidence="9" key="1">
    <citation type="submission" date="2023-07" db="EMBL/GenBank/DDBJ databases">
        <title>Christiangramia sp. SM2212., a novel bacterium of the family Flavobacteriaceae isolated from the sea sediment.</title>
        <authorList>
            <person name="Wang J."/>
            <person name="Zhang X."/>
        </authorList>
    </citation>
    <scope>NUCLEOTIDE SEQUENCE [LARGE SCALE GENOMIC DNA]</scope>
    <source>
        <strain evidence="9">SM2212</strain>
    </source>
</reference>
<keyword evidence="4 7" id="KW-0812">Transmembrane</keyword>
<evidence type="ECO:0000256" key="1">
    <source>
        <dbReference type="ARBA" id="ARBA00004651"/>
    </source>
</evidence>
<evidence type="ECO:0000256" key="5">
    <source>
        <dbReference type="ARBA" id="ARBA00022989"/>
    </source>
</evidence>
<proteinExistence type="inferred from homology"/>
<evidence type="ECO:0000256" key="2">
    <source>
        <dbReference type="ARBA" id="ARBA00007430"/>
    </source>
</evidence>
<dbReference type="Proteomes" id="UP001257234">
    <property type="component" value="Unassembled WGS sequence"/>
</dbReference>
<feature type="transmembrane region" description="Helical" evidence="7">
    <location>
        <begin position="318"/>
        <end position="342"/>
    </location>
</feature>
<gene>
    <name evidence="8" type="ORF">RE431_08020</name>
</gene>
<keyword evidence="5 7" id="KW-1133">Transmembrane helix</keyword>
<dbReference type="PANTHER" id="PTHR30250:SF10">
    <property type="entry name" value="LIPOPOLYSACCHARIDE BIOSYNTHESIS PROTEIN WZXC"/>
    <property type="match status" value="1"/>
</dbReference>
<dbReference type="CDD" id="cd13127">
    <property type="entry name" value="MATE_tuaB_like"/>
    <property type="match status" value="1"/>
</dbReference>
<evidence type="ECO:0000313" key="9">
    <source>
        <dbReference type="Proteomes" id="UP001257234"/>
    </source>
</evidence>
<evidence type="ECO:0000256" key="6">
    <source>
        <dbReference type="ARBA" id="ARBA00023136"/>
    </source>
</evidence>
<dbReference type="RefSeq" id="WP_309561458.1">
    <property type="nucleotide sequence ID" value="NZ_JAVJIU010000003.1"/>
</dbReference>
<keyword evidence="6 7" id="KW-0472">Membrane</keyword>
<feature type="transmembrane region" description="Helical" evidence="7">
    <location>
        <begin position="79"/>
        <end position="103"/>
    </location>
</feature>
<feature type="transmembrane region" description="Helical" evidence="7">
    <location>
        <begin position="414"/>
        <end position="432"/>
    </location>
</feature>
<feature type="transmembrane region" description="Helical" evidence="7">
    <location>
        <begin position="12"/>
        <end position="35"/>
    </location>
</feature>
<dbReference type="Pfam" id="PF13440">
    <property type="entry name" value="Polysacc_synt_3"/>
    <property type="match status" value="1"/>
</dbReference>
<name>A0ABU1ERC1_9FLAO</name>
<dbReference type="PANTHER" id="PTHR30250">
    <property type="entry name" value="PST FAMILY PREDICTED COLANIC ACID TRANSPORTER"/>
    <property type="match status" value="1"/>
</dbReference>
<feature type="transmembrane region" description="Helical" evidence="7">
    <location>
        <begin position="145"/>
        <end position="167"/>
    </location>
</feature>
<feature type="transmembrane region" description="Helical" evidence="7">
    <location>
        <begin position="444"/>
        <end position="464"/>
    </location>
</feature>
<evidence type="ECO:0000256" key="3">
    <source>
        <dbReference type="ARBA" id="ARBA00022475"/>
    </source>
</evidence>
<comment type="subcellular location">
    <subcellularLocation>
        <location evidence="1">Cell membrane</location>
        <topology evidence="1">Multi-pass membrane protein</topology>
    </subcellularLocation>
</comment>
<feature type="transmembrane region" description="Helical" evidence="7">
    <location>
        <begin position="287"/>
        <end position="306"/>
    </location>
</feature>
<feature type="transmembrane region" description="Helical" evidence="7">
    <location>
        <begin position="41"/>
        <end position="58"/>
    </location>
</feature>
<comment type="caution">
    <text evidence="8">The sequence shown here is derived from an EMBL/GenBank/DDBJ whole genome shotgun (WGS) entry which is preliminary data.</text>
</comment>
<evidence type="ECO:0000256" key="7">
    <source>
        <dbReference type="SAM" id="Phobius"/>
    </source>
</evidence>
<protein>
    <submittedName>
        <fullName evidence="8">Lipopolysaccharide biosynthesis protein</fullName>
    </submittedName>
</protein>
<organism evidence="8 9">
    <name type="scientific">Christiangramia sediminicola</name>
    <dbReference type="NCBI Taxonomy" id="3073267"/>
    <lineage>
        <taxon>Bacteria</taxon>
        <taxon>Pseudomonadati</taxon>
        <taxon>Bacteroidota</taxon>
        <taxon>Flavobacteriia</taxon>
        <taxon>Flavobacteriales</taxon>
        <taxon>Flavobacteriaceae</taxon>
        <taxon>Christiangramia</taxon>
    </lineage>
</organism>
<evidence type="ECO:0000256" key="4">
    <source>
        <dbReference type="ARBA" id="ARBA00022692"/>
    </source>
</evidence>
<accession>A0ABU1ERC1</accession>
<sequence length="480" mass="54580">MSLRKQATLGLVWTFSQQFGTQLISFIVSLFLARILLPAEFGLIGMIAVFISIGKALVDSGLTQSIIRSKKLDQEDYSTVFFFNLAASFLIYLIIFFIAPFIADFYNQSILVDILRLYCITFIISAFSAVQLARLTQRMDFKTQTIIAIPSILIGGIVGITMAYSGYGVWSLVWNQIITALVSSIQIWIYSKWTPSFTFSLRKFKDHFNFGYKLTISSLLDRIFSNLYIIVIGKFFAPSQVGFYTRAETMKQLPVSNISMALNKVTYPLFSTIQDDNVRLKKVYKKLMRMVVFVIAPVLMILAALAEPLFRFLFTEKWLPAVPYFQILCLSGILYPVHMYNLNVLKVKGRSDLFLKLAIIKKVLVVILVVIGLQFGIYGILWSQVIMSCVAFIINSFYTNKFINYSAFEQIKDLIPIFLVSGLIGISVYLVDSYLQFSLDIARILVWGTTGTTLYLIICHVLNFEGTHEIKNIVKNVIEK</sequence>
<feature type="transmembrane region" description="Helical" evidence="7">
    <location>
        <begin position="115"/>
        <end position="133"/>
    </location>
</feature>
<feature type="transmembrane region" description="Helical" evidence="7">
    <location>
        <begin position="363"/>
        <end position="394"/>
    </location>
</feature>
<dbReference type="InterPro" id="IPR050833">
    <property type="entry name" value="Poly_Biosynth_Transport"/>
</dbReference>
<dbReference type="EMBL" id="JAVJIU010000003">
    <property type="protein sequence ID" value="MDR5590582.1"/>
    <property type="molecule type" value="Genomic_DNA"/>
</dbReference>
<evidence type="ECO:0000313" key="8">
    <source>
        <dbReference type="EMBL" id="MDR5590582.1"/>
    </source>
</evidence>